<proteinExistence type="predicted"/>
<dbReference type="Pfam" id="PF14088">
    <property type="entry name" value="DUF4268"/>
    <property type="match status" value="1"/>
</dbReference>
<dbReference type="InterPro" id="IPR011856">
    <property type="entry name" value="tRNA_endonuc-like_dom_sf"/>
</dbReference>
<dbReference type="EMBL" id="DF238840">
    <property type="protein sequence ID" value="GAF26070.1"/>
    <property type="molecule type" value="Genomic_DNA"/>
</dbReference>
<dbReference type="Gene3D" id="3.40.1350.10">
    <property type="match status" value="1"/>
</dbReference>
<accession>A0A0S6UF41</accession>
<dbReference type="Proteomes" id="UP000063718">
    <property type="component" value="Unassembled WGS sequence"/>
</dbReference>
<evidence type="ECO:0000259" key="1">
    <source>
        <dbReference type="Pfam" id="PF14088"/>
    </source>
</evidence>
<dbReference type="InterPro" id="IPR025364">
    <property type="entry name" value="DUF4268"/>
</dbReference>
<feature type="domain" description="DUF4268" evidence="1">
    <location>
        <begin position="176"/>
        <end position="312"/>
    </location>
</feature>
<reference evidence="2" key="1">
    <citation type="journal article" date="2014" name="Gene">
        <title>Genome-guided analysis of transformation efficiency and carbon dioxide assimilation by Moorella thermoacetica Y72.</title>
        <authorList>
            <person name="Tsukahara K."/>
            <person name="Kita A."/>
            <person name="Nakashimada Y."/>
            <person name="Hoshino T."/>
            <person name="Murakami K."/>
        </authorList>
    </citation>
    <scope>NUCLEOTIDE SEQUENCE [LARGE SCALE GENOMIC DNA]</scope>
    <source>
        <strain evidence="2">Y72</strain>
    </source>
</reference>
<evidence type="ECO:0000313" key="2">
    <source>
        <dbReference type="EMBL" id="GAF26070.1"/>
    </source>
</evidence>
<protein>
    <submittedName>
        <fullName evidence="2">Soluble lytic murein transglycosylase and related regulatory proteins</fullName>
    </submittedName>
</protein>
<dbReference type="GO" id="GO:0003676">
    <property type="term" value="F:nucleic acid binding"/>
    <property type="evidence" value="ECO:0007669"/>
    <property type="project" value="InterPro"/>
</dbReference>
<dbReference type="AlphaFoldDB" id="A0A0S6UF41"/>
<organism evidence="2">
    <name type="scientific">Moorella thermoacetica Y72</name>
    <dbReference type="NCBI Taxonomy" id="1325331"/>
    <lineage>
        <taxon>Bacteria</taxon>
        <taxon>Bacillati</taxon>
        <taxon>Bacillota</taxon>
        <taxon>Clostridia</taxon>
        <taxon>Neomoorellales</taxon>
        <taxon>Neomoorellaceae</taxon>
        <taxon>Neomoorella</taxon>
    </lineage>
</organism>
<gene>
    <name evidence="2" type="ORF">MTY_1407</name>
</gene>
<name>A0A0S6UF41_NEOTH</name>
<sequence length="316" mass="36080">MGDACMTELGTLTEVDLRQVWGYEARDFTPWLKENIDRLNQVLGLDIEITEREGAVGPFAVDLVGKDLGSGRTVIIENQLEPTDHTHLGQLLTYTAGRGAKIVIWISPQFREEHRQALDWLNENTDEDQAFFGIEIKLVRIDSSRPAPLFKLVSQPNEWQKSIAGSRTISTRGETYQEFWTTFLERLKERAPGITNAKKGLSQSWCSIGAGRTGFAYSGAFRTKARFSVEVYIDTGEKEKNKQFFDRLYAQKEGIEKEINMALSWERLDNARACRIAVYREGSIDASEEELNELQDWAIETLIKFRNVFGKRIKTL</sequence>